<name>A0A1G8AT29_9PROT</name>
<dbReference type="InterPro" id="IPR021309">
    <property type="entry name" value="YgaP-like_TM"/>
</dbReference>
<keyword evidence="4" id="KW-1185">Reference proteome</keyword>
<gene>
    <name evidence="3" type="ORF">SAMN05421742_105101</name>
</gene>
<feature type="domain" description="Inner membrane protein YgaP-like transmembrane" evidence="2">
    <location>
        <begin position="3"/>
        <end position="63"/>
    </location>
</feature>
<dbReference type="EMBL" id="FNCV01000005">
    <property type="protein sequence ID" value="SDH24148.1"/>
    <property type="molecule type" value="Genomic_DNA"/>
</dbReference>
<organism evidence="3 4">
    <name type="scientific">Roseospirillum parvum</name>
    <dbReference type="NCBI Taxonomy" id="83401"/>
    <lineage>
        <taxon>Bacteria</taxon>
        <taxon>Pseudomonadati</taxon>
        <taxon>Pseudomonadota</taxon>
        <taxon>Alphaproteobacteria</taxon>
        <taxon>Rhodospirillales</taxon>
        <taxon>Rhodospirillaceae</taxon>
        <taxon>Roseospirillum</taxon>
    </lineage>
</organism>
<proteinExistence type="predicted"/>
<dbReference type="RefSeq" id="WP_342719814.1">
    <property type="nucleotide sequence ID" value="NZ_FNCV01000005.1"/>
</dbReference>
<accession>A0A1G8AT29</accession>
<evidence type="ECO:0000256" key="1">
    <source>
        <dbReference type="SAM" id="Phobius"/>
    </source>
</evidence>
<dbReference type="Pfam" id="PF11127">
    <property type="entry name" value="YgaP-like_TM"/>
    <property type="match status" value="1"/>
</dbReference>
<dbReference type="Proteomes" id="UP000217076">
    <property type="component" value="Unassembled WGS sequence"/>
</dbReference>
<reference evidence="4" key="1">
    <citation type="submission" date="2016-10" db="EMBL/GenBank/DDBJ databases">
        <authorList>
            <person name="Varghese N."/>
            <person name="Submissions S."/>
        </authorList>
    </citation>
    <scope>NUCLEOTIDE SEQUENCE [LARGE SCALE GENOMIC DNA]</scope>
    <source>
        <strain evidence="4">930I</strain>
    </source>
</reference>
<dbReference type="STRING" id="83401.SAMN05421742_105101"/>
<evidence type="ECO:0000313" key="4">
    <source>
        <dbReference type="Proteomes" id="UP000217076"/>
    </source>
</evidence>
<keyword evidence="1" id="KW-1133">Transmembrane helix</keyword>
<dbReference type="AlphaFoldDB" id="A0A1G8AT29"/>
<evidence type="ECO:0000259" key="2">
    <source>
        <dbReference type="Pfam" id="PF11127"/>
    </source>
</evidence>
<protein>
    <recommendedName>
        <fullName evidence="2">Inner membrane protein YgaP-like transmembrane domain-containing protein</fullName>
    </recommendedName>
</protein>
<keyword evidence="1" id="KW-0472">Membrane</keyword>
<feature type="transmembrane region" description="Helical" evidence="1">
    <location>
        <begin position="12"/>
        <end position="37"/>
    </location>
</feature>
<keyword evidence="1" id="KW-0812">Transmembrane</keyword>
<sequence length="68" mass="6999">MEMEKNVGTMDRVIRGIVGVVLIAGAVSGSLGWWAFIGIVPLATAAMSYCPAYKLVGINTCPKDGGAA</sequence>
<evidence type="ECO:0000313" key="3">
    <source>
        <dbReference type="EMBL" id="SDH24148.1"/>
    </source>
</evidence>